<keyword evidence="3" id="KW-1185">Reference proteome</keyword>
<protein>
    <submittedName>
        <fullName evidence="2">Baseplate wedge subunit</fullName>
    </submittedName>
</protein>
<accession>A0A1D8KSB4</accession>
<evidence type="ECO:0000313" key="2">
    <source>
        <dbReference type="EMBL" id="AOV61556.1"/>
    </source>
</evidence>
<dbReference type="GeneID" id="30310036"/>
<evidence type="ECO:0000259" key="1">
    <source>
        <dbReference type="Pfam" id="PF04965"/>
    </source>
</evidence>
<proteinExistence type="predicted"/>
<dbReference type="Gene3D" id="3.10.450.40">
    <property type="match status" value="1"/>
</dbReference>
<dbReference type="OrthoDB" id="13602at10239"/>
<dbReference type="EMBL" id="KU686210">
    <property type="protein sequence ID" value="AOV61556.1"/>
    <property type="molecule type" value="Genomic_DNA"/>
</dbReference>
<sequence length="117" mass="13462">MSFNQNPNTEDFSTVKNENAIKQSVRNLILTNFGDRPFQFDIGSRVAGLLFEPFDVFTSEDIRDEIINTIERLEPRVEVEDVVVGLSDDEHTVDVAIEYRIIGEELVQVIEFLLERT</sequence>
<dbReference type="SUPFAM" id="SSF160719">
    <property type="entry name" value="gpW/gp25-like"/>
    <property type="match status" value="1"/>
</dbReference>
<name>A0A1D8KSB4_9CAUD</name>
<dbReference type="KEGG" id="vg:30310036"/>
<organism evidence="2 3">
    <name type="scientific">Synechococcus phage S-WAM1</name>
    <dbReference type="NCBI Taxonomy" id="1815521"/>
    <lineage>
        <taxon>Viruses</taxon>
        <taxon>Duplodnaviria</taxon>
        <taxon>Heunggongvirae</taxon>
        <taxon>Uroviricota</taxon>
        <taxon>Caudoviricetes</taxon>
        <taxon>Pantevenvirales</taxon>
        <taxon>Kyanoviridae</taxon>
        <taxon>Sokavirus</taxon>
        <taxon>Sokavirus swam1</taxon>
    </lineage>
</organism>
<dbReference type="Proteomes" id="UP000204364">
    <property type="component" value="Segment"/>
</dbReference>
<dbReference type="Pfam" id="PF04965">
    <property type="entry name" value="GPW_gp25"/>
    <property type="match status" value="1"/>
</dbReference>
<feature type="domain" description="IraD/Gp25-like" evidence="1">
    <location>
        <begin position="18"/>
        <end position="104"/>
    </location>
</feature>
<reference evidence="2 3" key="1">
    <citation type="journal article" date="2016" name="Virology">
        <title>The genomic content and context of auxiliary metabolic genes in marine cyanomyoviruses.</title>
        <authorList>
            <person name="Crummett L.T."/>
            <person name="Puxty R.J."/>
            <person name="Weihe C."/>
            <person name="Marston M.F."/>
            <person name="Martiny J.B."/>
        </authorList>
    </citation>
    <scope>NUCLEOTIDE SEQUENCE [LARGE SCALE GENOMIC DNA]</scope>
    <source>
        <strain evidence="2">0810PA09</strain>
    </source>
</reference>
<dbReference type="InterPro" id="IPR007048">
    <property type="entry name" value="IraD/Gp25-like"/>
</dbReference>
<evidence type="ECO:0000313" key="3">
    <source>
        <dbReference type="Proteomes" id="UP000204364"/>
    </source>
</evidence>
<gene>
    <name evidence="2" type="ORF">P090810_083</name>
</gene>
<dbReference type="RefSeq" id="YP_009325072.1">
    <property type="nucleotide sequence ID" value="NC_031944.1"/>
</dbReference>